<sequence length="520" mass="59079">MDTMSLLELPSELIIKVLDNLDFRDLVHIQEVCKLFNSIVNDSQTFRYKVQLAIRGMEDGGHCTLSPTERLEILNRQEQAWDNARWSSEFELHMEDGGVWEIYGGVLAQGTSPHSLTFTQLPSEIRNIPKKTWTVEKLPFNMRDFTMDPSQDLLVIVERQLSATIPYHIHLRSLSTGATHPATVDPAYVSHRPEGASHSFAIQSCGDYVGVLFTSLDDSRNELVIWNWKTGDRKLAATGSALSSFIFLTETHILMAVLGGVNTQLEPRLLVINFLTASKEMQDLQDIEFETALQFPLMCAWVAPLVLTIRSDPAPGWKPHPSHNVPFHRARQDRLLVLTLWVAEEVNWKAFVVFLPSSTVISKLETSLRSGQREFEWEEWGPDGTRFVQAPFAHSSVWVCFVHGMAFVHSVRVRPGGGSPYDIRVLDFNPLAFRKQRFDEMERSTEDDHLTQIHSNPETVDLRGDVFKSPVITTLPYRVRTVRAPPVKGQARFTAVMLSEDSIVLVCNKEQARNYHILTF</sequence>
<organism evidence="2 3">
    <name type="scientific">Meripilus lineatus</name>
    <dbReference type="NCBI Taxonomy" id="2056292"/>
    <lineage>
        <taxon>Eukaryota</taxon>
        <taxon>Fungi</taxon>
        <taxon>Dikarya</taxon>
        <taxon>Basidiomycota</taxon>
        <taxon>Agaricomycotina</taxon>
        <taxon>Agaricomycetes</taxon>
        <taxon>Polyporales</taxon>
        <taxon>Meripilaceae</taxon>
        <taxon>Meripilus</taxon>
    </lineage>
</organism>
<keyword evidence="3" id="KW-1185">Reference proteome</keyword>
<evidence type="ECO:0000259" key="1">
    <source>
        <dbReference type="PROSITE" id="PS50181"/>
    </source>
</evidence>
<dbReference type="CDD" id="cd09917">
    <property type="entry name" value="F-box_SF"/>
    <property type="match status" value="1"/>
</dbReference>
<name>A0AAD5VB27_9APHY</name>
<evidence type="ECO:0000313" key="2">
    <source>
        <dbReference type="EMBL" id="KAJ3490573.1"/>
    </source>
</evidence>
<accession>A0AAD5VB27</accession>
<dbReference type="SUPFAM" id="SSF81383">
    <property type="entry name" value="F-box domain"/>
    <property type="match status" value="1"/>
</dbReference>
<proteinExistence type="predicted"/>
<dbReference type="SMART" id="SM00256">
    <property type="entry name" value="FBOX"/>
    <property type="match status" value="1"/>
</dbReference>
<dbReference type="EMBL" id="JANAWD010000026">
    <property type="protein sequence ID" value="KAJ3490573.1"/>
    <property type="molecule type" value="Genomic_DNA"/>
</dbReference>
<feature type="domain" description="F-box" evidence="1">
    <location>
        <begin position="3"/>
        <end position="49"/>
    </location>
</feature>
<comment type="caution">
    <text evidence="2">The sequence shown here is derived from an EMBL/GenBank/DDBJ whole genome shotgun (WGS) entry which is preliminary data.</text>
</comment>
<gene>
    <name evidence="2" type="ORF">NLI96_g1327</name>
</gene>
<dbReference type="Pfam" id="PF00646">
    <property type="entry name" value="F-box"/>
    <property type="match status" value="1"/>
</dbReference>
<dbReference type="PROSITE" id="PS50181">
    <property type="entry name" value="FBOX"/>
    <property type="match status" value="1"/>
</dbReference>
<protein>
    <recommendedName>
        <fullName evidence="1">F-box domain-containing protein</fullName>
    </recommendedName>
</protein>
<dbReference type="Gene3D" id="1.20.1280.50">
    <property type="match status" value="1"/>
</dbReference>
<dbReference type="InterPro" id="IPR036047">
    <property type="entry name" value="F-box-like_dom_sf"/>
</dbReference>
<dbReference type="InterPro" id="IPR001810">
    <property type="entry name" value="F-box_dom"/>
</dbReference>
<reference evidence="2" key="1">
    <citation type="submission" date="2022-07" db="EMBL/GenBank/DDBJ databases">
        <title>Genome Sequence of Physisporinus lineatus.</title>
        <authorList>
            <person name="Buettner E."/>
        </authorList>
    </citation>
    <scope>NUCLEOTIDE SEQUENCE</scope>
    <source>
        <strain evidence="2">VT162</strain>
    </source>
</reference>
<dbReference type="AlphaFoldDB" id="A0AAD5VB27"/>
<dbReference type="Proteomes" id="UP001212997">
    <property type="component" value="Unassembled WGS sequence"/>
</dbReference>
<evidence type="ECO:0000313" key="3">
    <source>
        <dbReference type="Proteomes" id="UP001212997"/>
    </source>
</evidence>